<evidence type="ECO:0000256" key="1">
    <source>
        <dbReference type="SAM" id="MobiDB-lite"/>
    </source>
</evidence>
<protein>
    <submittedName>
        <fullName evidence="2">Uncharacterized protein</fullName>
    </submittedName>
</protein>
<feature type="region of interest" description="Disordered" evidence="1">
    <location>
        <begin position="433"/>
        <end position="462"/>
    </location>
</feature>
<feature type="compositionally biased region" description="Basic residues" evidence="1">
    <location>
        <begin position="169"/>
        <end position="183"/>
    </location>
</feature>
<feature type="compositionally biased region" description="Basic and acidic residues" evidence="1">
    <location>
        <begin position="154"/>
        <end position="168"/>
    </location>
</feature>
<evidence type="ECO:0000313" key="2">
    <source>
        <dbReference type="EMBL" id="TEB33016.1"/>
    </source>
</evidence>
<keyword evidence="3" id="KW-1185">Reference proteome</keyword>
<feature type="region of interest" description="Disordered" evidence="1">
    <location>
        <begin position="154"/>
        <end position="224"/>
    </location>
</feature>
<proteinExistence type="predicted"/>
<evidence type="ECO:0000313" key="3">
    <source>
        <dbReference type="Proteomes" id="UP000298030"/>
    </source>
</evidence>
<feature type="region of interest" description="Disordered" evidence="1">
    <location>
        <begin position="35"/>
        <end position="126"/>
    </location>
</feature>
<gene>
    <name evidence="2" type="ORF">FA13DRAFT_1708444</name>
</gene>
<comment type="caution">
    <text evidence="2">The sequence shown here is derived from an EMBL/GenBank/DDBJ whole genome shotgun (WGS) entry which is preliminary data.</text>
</comment>
<organism evidence="2 3">
    <name type="scientific">Coprinellus micaceus</name>
    <name type="common">Glistening ink-cap mushroom</name>
    <name type="synonym">Coprinus micaceus</name>
    <dbReference type="NCBI Taxonomy" id="71717"/>
    <lineage>
        <taxon>Eukaryota</taxon>
        <taxon>Fungi</taxon>
        <taxon>Dikarya</taxon>
        <taxon>Basidiomycota</taxon>
        <taxon>Agaricomycotina</taxon>
        <taxon>Agaricomycetes</taxon>
        <taxon>Agaricomycetidae</taxon>
        <taxon>Agaricales</taxon>
        <taxon>Agaricineae</taxon>
        <taxon>Psathyrellaceae</taxon>
        <taxon>Coprinellus</taxon>
    </lineage>
</organism>
<feature type="compositionally biased region" description="Low complexity" evidence="1">
    <location>
        <begin position="184"/>
        <end position="195"/>
    </location>
</feature>
<sequence length="538" mass="59116">MSSADNNPSEDHVSYLNPSAALLMKPLAFETLTRDDYSEEEEEVASTKSLSRQGSMRSTRMVRPQANPRVRRLLSSLSHTDPKETRELGGYERSIPVMSLPPPRGEVANIQTTSPRKSPDPGPEAKVGLVPLVGRWRQRRAISYFLTAYRDVPQRGRRNSEDESEKSVKPRGRSKPRSVHTRTKSTVSVKAKSVAGSVRGRTPIGAKSATKVAQDEEEAEGSVADSFADSLATVSVGGKITRTAKDRQEYFKNQSDCHTFGPHRALCSRCKQVVNLARKQAYAVAPWEKHRAKCDQELASDSPLPLNADALVSLSADEIFAEQPVRRNAAERRAYLLADKFIQTVEEERVKCAKCEKWVTLKKGQPYDLAKWKQHRDKCAPDMERVLSTEGRLNIANNPLVKSSDAGTIECGQCGAKISGTMGQSHNLGAWEEHKAQCRSPSQKAGSEGANSVPFPPSEKPLSAASTAVTLVAADGQANATKRARDDVTEDEPPLNRPRNDAYEPPAEESPGMLGWLMLPFHSFARGFRESLKGGRSS</sequence>
<dbReference type="OrthoDB" id="3262173at2759"/>
<feature type="compositionally biased region" description="Polar residues" evidence="1">
    <location>
        <begin position="46"/>
        <end position="58"/>
    </location>
</feature>
<reference evidence="2 3" key="1">
    <citation type="journal article" date="2019" name="Nat. Ecol. Evol.">
        <title>Megaphylogeny resolves global patterns of mushroom evolution.</title>
        <authorList>
            <person name="Varga T."/>
            <person name="Krizsan K."/>
            <person name="Foldi C."/>
            <person name="Dima B."/>
            <person name="Sanchez-Garcia M."/>
            <person name="Sanchez-Ramirez S."/>
            <person name="Szollosi G.J."/>
            <person name="Szarkandi J.G."/>
            <person name="Papp V."/>
            <person name="Albert L."/>
            <person name="Andreopoulos W."/>
            <person name="Angelini C."/>
            <person name="Antonin V."/>
            <person name="Barry K.W."/>
            <person name="Bougher N.L."/>
            <person name="Buchanan P."/>
            <person name="Buyck B."/>
            <person name="Bense V."/>
            <person name="Catcheside P."/>
            <person name="Chovatia M."/>
            <person name="Cooper J."/>
            <person name="Damon W."/>
            <person name="Desjardin D."/>
            <person name="Finy P."/>
            <person name="Geml J."/>
            <person name="Haridas S."/>
            <person name="Hughes K."/>
            <person name="Justo A."/>
            <person name="Karasinski D."/>
            <person name="Kautmanova I."/>
            <person name="Kiss B."/>
            <person name="Kocsube S."/>
            <person name="Kotiranta H."/>
            <person name="LaButti K.M."/>
            <person name="Lechner B.E."/>
            <person name="Liimatainen K."/>
            <person name="Lipzen A."/>
            <person name="Lukacs Z."/>
            <person name="Mihaltcheva S."/>
            <person name="Morgado L.N."/>
            <person name="Niskanen T."/>
            <person name="Noordeloos M.E."/>
            <person name="Ohm R.A."/>
            <person name="Ortiz-Santana B."/>
            <person name="Ovrebo C."/>
            <person name="Racz N."/>
            <person name="Riley R."/>
            <person name="Savchenko A."/>
            <person name="Shiryaev A."/>
            <person name="Soop K."/>
            <person name="Spirin V."/>
            <person name="Szebenyi C."/>
            <person name="Tomsovsky M."/>
            <person name="Tulloss R.E."/>
            <person name="Uehling J."/>
            <person name="Grigoriev I.V."/>
            <person name="Vagvolgyi C."/>
            <person name="Papp T."/>
            <person name="Martin F.M."/>
            <person name="Miettinen O."/>
            <person name="Hibbett D.S."/>
            <person name="Nagy L.G."/>
        </authorList>
    </citation>
    <scope>NUCLEOTIDE SEQUENCE [LARGE SCALE GENOMIC DNA]</scope>
    <source>
        <strain evidence="2 3">FP101781</strain>
    </source>
</reference>
<feature type="region of interest" description="Disordered" evidence="1">
    <location>
        <begin position="475"/>
        <end position="510"/>
    </location>
</feature>
<dbReference type="Proteomes" id="UP000298030">
    <property type="component" value="Unassembled WGS sequence"/>
</dbReference>
<dbReference type="EMBL" id="QPFP01000013">
    <property type="protein sequence ID" value="TEB33016.1"/>
    <property type="molecule type" value="Genomic_DNA"/>
</dbReference>
<feature type="compositionally biased region" description="Basic and acidic residues" evidence="1">
    <location>
        <begin position="80"/>
        <end position="90"/>
    </location>
</feature>
<accession>A0A4Y7TFS0</accession>
<dbReference type="STRING" id="71717.A0A4Y7TFS0"/>
<name>A0A4Y7TFS0_COPMI</name>
<dbReference type="AlphaFoldDB" id="A0A4Y7TFS0"/>